<reference evidence="12 13" key="1">
    <citation type="submission" date="2019-02" db="EMBL/GenBank/DDBJ databases">
        <title>Deep-cultivation of Planctomycetes and their phenomic and genomic characterization uncovers novel biology.</title>
        <authorList>
            <person name="Wiegand S."/>
            <person name="Jogler M."/>
            <person name="Boedeker C."/>
            <person name="Pinto D."/>
            <person name="Vollmers J."/>
            <person name="Rivas-Marin E."/>
            <person name="Kohn T."/>
            <person name="Peeters S.H."/>
            <person name="Heuer A."/>
            <person name="Rast P."/>
            <person name="Oberbeckmann S."/>
            <person name="Bunk B."/>
            <person name="Jeske O."/>
            <person name="Meyerdierks A."/>
            <person name="Storesund J.E."/>
            <person name="Kallscheuer N."/>
            <person name="Luecker S."/>
            <person name="Lage O.M."/>
            <person name="Pohl T."/>
            <person name="Merkel B.J."/>
            <person name="Hornburger P."/>
            <person name="Mueller R.-W."/>
            <person name="Bruemmer F."/>
            <person name="Labrenz M."/>
            <person name="Spormann A.M."/>
            <person name="Op den Camp H."/>
            <person name="Overmann J."/>
            <person name="Amann R."/>
            <person name="Jetten M.S.M."/>
            <person name="Mascher T."/>
            <person name="Medema M.H."/>
            <person name="Devos D.P."/>
            <person name="Kaster A.-K."/>
            <person name="Ovreas L."/>
            <person name="Rohde M."/>
            <person name="Galperin M.Y."/>
            <person name="Jogler C."/>
        </authorList>
    </citation>
    <scope>NUCLEOTIDE SEQUENCE [LARGE SCALE GENOMIC DNA]</scope>
    <source>
        <strain evidence="12 13">Pla110</strain>
    </source>
</reference>
<dbReference type="EC" id="5.2.1.8" evidence="3 9"/>
<evidence type="ECO:0000313" key="12">
    <source>
        <dbReference type="EMBL" id="QDU81696.1"/>
    </source>
</evidence>
<dbReference type="GO" id="GO:0043335">
    <property type="term" value="P:protein unfolding"/>
    <property type="evidence" value="ECO:0007669"/>
    <property type="project" value="TreeGrafter"/>
</dbReference>
<dbReference type="SUPFAM" id="SSF102735">
    <property type="entry name" value="Trigger factor ribosome-binding domain"/>
    <property type="match status" value="1"/>
</dbReference>
<evidence type="ECO:0000259" key="11">
    <source>
        <dbReference type="Pfam" id="PF05698"/>
    </source>
</evidence>
<dbReference type="GO" id="GO:0003755">
    <property type="term" value="F:peptidyl-prolyl cis-trans isomerase activity"/>
    <property type="evidence" value="ECO:0007669"/>
    <property type="project" value="UniProtKB-UniRule"/>
</dbReference>
<dbReference type="InterPro" id="IPR046357">
    <property type="entry name" value="PPIase_dom_sf"/>
</dbReference>
<keyword evidence="9" id="KW-0963">Cytoplasm</keyword>
<evidence type="ECO:0000256" key="1">
    <source>
        <dbReference type="ARBA" id="ARBA00000971"/>
    </source>
</evidence>
<dbReference type="InterPro" id="IPR037041">
    <property type="entry name" value="Trigger_fac_C_sf"/>
</dbReference>
<dbReference type="SUPFAM" id="SSF109998">
    <property type="entry name" value="Triger factor/SurA peptide-binding domain-like"/>
    <property type="match status" value="1"/>
</dbReference>
<evidence type="ECO:0000256" key="7">
    <source>
        <dbReference type="ARBA" id="ARBA00023235"/>
    </source>
</evidence>
<evidence type="ECO:0000256" key="5">
    <source>
        <dbReference type="ARBA" id="ARBA00023110"/>
    </source>
</evidence>
<dbReference type="GO" id="GO:0051083">
    <property type="term" value="P:'de novo' cotranslational protein folding"/>
    <property type="evidence" value="ECO:0007669"/>
    <property type="project" value="TreeGrafter"/>
</dbReference>
<comment type="similarity">
    <text evidence="2 9">Belongs to the FKBP-type PPIase family. Tig subfamily.</text>
</comment>
<dbReference type="Gene3D" id="3.30.70.1050">
    <property type="entry name" value="Trigger factor ribosome-binding domain"/>
    <property type="match status" value="1"/>
</dbReference>
<evidence type="ECO:0000313" key="13">
    <source>
        <dbReference type="Proteomes" id="UP000317178"/>
    </source>
</evidence>
<evidence type="ECO:0000256" key="2">
    <source>
        <dbReference type="ARBA" id="ARBA00005464"/>
    </source>
</evidence>
<feature type="domain" description="Trigger factor C-terminal" evidence="11">
    <location>
        <begin position="287"/>
        <end position="442"/>
    </location>
</feature>
<comment type="function">
    <text evidence="9">Involved in protein export. Acts as a chaperone by maintaining the newly synthesized protein in an open conformation. Functions as a peptidyl-prolyl cis-trans isomerase.</text>
</comment>
<feature type="domain" description="Trigger factor ribosome-binding bacterial" evidence="10">
    <location>
        <begin position="23"/>
        <end position="166"/>
    </location>
</feature>
<dbReference type="PANTHER" id="PTHR30560:SF3">
    <property type="entry name" value="TRIGGER FACTOR-LIKE PROTEIN TIG, CHLOROPLASTIC"/>
    <property type="match status" value="1"/>
</dbReference>
<dbReference type="NCBIfam" id="TIGR00115">
    <property type="entry name" value="tig"/>
    <property type="match status" value="1"/>
</dbReference>
<keyword evidence="13" id="KW-1185">Reference proteome</keyword>
<sequence length="485" mass="55129">MTSEEETTPTEGAVAEKPKLDLDVKIENAGPCRKHISVKIKRDDIDLAIDESVKELSNTAAIPGFRVGHVPADLVRKRFKTELTDQVKQKLLVESLEQISEENEFDPINEPDIDVETLDIPEEGDFEYEFDVEVRPDFDLPNYEGLKIERPNWEISDEDINAFMKRYAEQYGESSEKDGEVAGGDTIVCSVEFAKEGEVINKMTDLRLQVRSTLRFHDAELKDFEKLVSGSKAGDKVETDIKISDEAEKVELRGETLKATFKITSVHQTETPDVDDELATRIGFPDIETFRKQVADTLERQRTYEQRQATRRQVLEKITESADWDLPENLVLRQVENALRREILEMQQAGFTRQEIQAHENQLRQNALTSTRQALKEHFVLDRIATHEDINVEMAEIDMEIQLMAMQSGENPRRARSRLVKSGAIENLDAQIRERKAIDVILSKAEFVDTDKKPDTDNSITAVARPIAGTIADAVEEEEAEGDDE</sequence>
<dbReference type="InterPro" id="IPR036611">
    <property type="entry name" value="Trigger_fac_ribosome-bd_sf"/>
</dbReference>
<dbReference type="Gene3D" id="1.10.3120.10">
    <property type="entry name" value="Trigger factor, C-terminal domain"/>
    <property type="match status" value="1"/>
</dbReference>
<evidence type="ECO:0000256" key="8">
    <source>
        <dbReference type="ARBA" id="ARBA00029986"/>
    </source>
</evidence>
<dbReference type="Proteomes" id="UP000317178">
    <property type="component" value="Chromosome"/>
</dbReference>
<dbReference type="KEGG" id="plon:Pla110_34410"/>
<keyword evidence="9" id="KW-0132">Cell division</keyword>
<evidence type="ECO:0000256" key="3">
    <source>
        <dbReference type="ARBA" id="ARBA00013194"/>
    </source>
</evidence>
<dbReference type="InterPro" id="IPR027304">
    <property type="entry name" value="Trigger_fact/SurA_dom_sf"/>
</dbReference>
<proteinExistence type="inferred from homology"/>
<gene>
    <name evidence="9 12" type="primary">tig</name>
    <name evidence="12" type="ORF">Pla110_34410</name>
</gene>
<dbReference type="GO" id="GO:0051301">
    <property type="term" value="P:cell division"/>
    <property type="evidence" value="ECO:0007669"/>
    <property type="project" value="UniProtKB-KW"/>
</dbReference>
<dbReference type="InterPro" id="IPR005215">
    <property type="entry name" value="Trig_fac"/>
</dbReference>
<dbReference type="AlphaFoldDB" id="A0A518CR34"/>
<dbReference type="InterPro" id="IPR008880">
    <property type="entry name" value="Trigger_fac_C"/>
</dbReference>
<evidence type="ECO:0000256" key="4">
    <source>
        <dbReference type="ARBA" id="ARBA00016902"/>
    </source>
</evidence>
<comment type="subcellular location">
    <subcellularLocation>
        <location evidence="9">Cytoplasm</location>
    </subcellularLocation>
    <text evidence="9">About half TF is bound to the ribosome near the polypeptide exit tunnel while the other half is free in the cytoplasm.</text>
</comment>
<protein>
    <recommendedName>
        <fullName evidence="4 9">Trigger factor</fullName>
        <shortName evidence="9">TF</shortName>
        <ecNumber evidence="3 9">5.2.1.8</ecNumber>
    </recommendedName>
    <alternativeName>
        <fullName evidence="8 9">PPIase</fullName>
    </alternativeName>
</protein>
<dbReference type="EMBL" id="CP036281">
    <property type="protein sequence ID" value="QDU81696.1"/>
    <property type="molecule type" value="Genomic_DNA"/>
</dbReference>
<keyword evidence="7 9" id="KW-0413">Isomerase</keyword>
<comment type="catalytic activity">
    <reaction evidence="1 9">
        <text>[protein]-peptidylproline (omega=180) = [protein]-peptidylproline (omega=0)</text>
        <dbReference type="Rhea" id="RHEA:16237"/>
        <dbReference type="Rhea" id="RHEA-COMP:10747"/>
        <dbReference type="Rhea" id="RHEA-COMP:10748"/>
        <dbReference type="ChEBI" id="CHEBI:83833"/>
        <dbReference type="ChEBI" id="CHEBI:83834"/>
        <dbReference type="EC" id="5.2.1.8"/>
    </reaction>
</comment>
<dbReference type="Gene3D" id="3.10.50.40">
    <property type="match status" value="1"/>
</dbReference>
<dbReference type="GO" id="GO:0005737">
    <property type="term" value="C:cytoplasm"/>
    <property type="evidence" value="ECO:0007669"/>
    <property type="project" value="UniProtKB-SubCell"/>
</dbReference>
<dbReference type="InterPro" id="IPR008881">
    <property type="entry name" value="Trigger_fac_ribosome-bd_bac"/>
</dbReference>
<organism evidence="12 13">
    <name type="scientific">Polystyrenella longa</name>
    <dbReference type="NCBI Taxonomy" id="2528007"/>
    <lineage>
        <taxon>Bacteria</taxon>
        <taxon>Pseudomonadati</taxon>
        <taxon>Planctomycetota</taxon>
        <taxon>Planctomycetia</taxon>
        <taxon>Planctomycetales</taxon>
        <taxon>Planctomycetaceae</taxon>
        <taxon>Polystyrenella</taxon>
    </lineage>
</organism>
<keyword evidence="5 9" id="KW-0697">Rotamase</keyword>
<dbReference type="OrthoDB" id="9767721at2"/>
<evidence type="ECO:0000256" key="6">
    <source>
        <dbReference type="ARBA" id="ARBA00023186"/>
    </source>
</evidence>
<accession>A0A518CR34</accession>
<dbReference type="GO" id="GO:0044183">
    <property type="term" value="F:protein folding chaperone"/>
    <property type="evidence" value="ECO:0007669"/>
    <property type="project" value="TreeGrafter"/>
</dbReference>
<name>A0A518CR34_9PLAN</name>
<keyword evidence="9" id="KW-0131">Cell cycle</keyword>
<keyword evidence="6 9" id="KW-0143">Chaperone</keyword>
<dbReference type="HAMAP" id="MF_00303">
    <property type="entry name" value="Trigger_factor_Tig"/>
    <property type="match status" value="1"/>
</dbReference>
<evidence type="ECO:0000256" key="9">
    <source>
        <dbReference type="HAMAP-Rule" id="MF_00303"/>
    </source>
</evidence>
<dbReference type="Pfam" id="PF05697">
    <property type="entry name" value="Trigger_N"/>
    <property type="match status" value="1"/>
</dbReference>
<comment type="domain">
    <text evidence="9">Consists of 3 domains; the N-terminus binds the ribosome, the middle domain has PPIase activity, while the C-terminus has intrinsic chaperone activity on its own.</text>
</comment>
<dbReference type="GO" id="GO:0043022">
    <property type="term" value="F:ribosome binding"/>
    <property type="evidence" value="ECO:0007669"/>
    <property type="project" value="TreeGrafter"/>
</dbReference>
<dbReference type="GO" id="GO:0015031">
    <property type="term" value="P:protein transport"/>
    <property type="evidence" value="ECO:0007669"/>
    <property type="project" value="UniProtKB-UniRule"/>
</dbReference>
<dbReference type="RefSeq" id="WP_144997258.1">
    <property type="nucleotide sequence ID" value="NZ_CP036281.1"/>
</dbReference>
<dbReference type="PIRSF" id="PIRSF003095">
    <property type="entry name" value="Trigger_factor"/>
    <property type="match status" value="1"/>
</dbReference>
<dbReference type="Pfam" id="PF05698">
    <property type="entry name" value="Trigger_C"/>
    <property type="match status" value="1"/>
</dbReference>
<evidence type="ECO:0000259" key="10">
    <source>
        <dbReference type="Pfam" id="PF05697"/>
    </source>
</evidence>
<dbReference type="PANTHER" id="PTHR30560">
    <property type="entry name" value="TRIGGER FACTOR CHAPERONE AND PEPTIDYL-PROLYL CIS/TRANS ISOMERASE"/>
    <property type="match status" value="1"/>
</dbReference>